<comment type="subcellular location">
    <subcellularLocation>
        <location evidence="1">Membrane</location>
    </subcellularLocation>
</comment>
<comment type="caution">
    <text evidence="5">The sequence shown here is derived from an EMBL/GenBank/DDBJ whole genome shotgun (WGS) entry which is preliminary data.</text>
</comment>
<keyword evidence="6" id="KW-1185">Reference proteome</keyword>
<proteinExistence type="predicted"/>
<dbReference type="RefSeq" id="WP_249474562.1">
    <property type="nucleotide sequence ID" value="NZ_JAMBEP010000002.1"/>
</dbReference>
<organism evidence="5 6">
    <name type="scientific">Luteimonas galliterrae</name>
    <dbReference type="NCBI Taxonomy" id="2940486"/>
    <lineage>
        <taxon>Bacteria</taxon>
        <taxon>Pseudomonadati</taxon>
        <taxon>Pseudomonadota</taxon>
        <taxon>Gammaproteobacteria</taxon>
        <taxon>Lysobacterales</taxon>
        <taxon>Lysobacteraceae</taxon>
        <taxon>Luteimonas</taxon>
    </lineage>
</organism>
<evidence type="ECO:0000259" key="4">
    <source>
        <dbReference type="Pfam" id="PF05433"/>
    </source>
</evidence>
<evidence type="ECO:0000313" key="5">
    <source>
        <dbReference type="EMBL" id="MCL1635190.1"/>
    </source>
</evidence>
<sequence length="251" mass="27093">MKRLATSILALGLAATVGTASAQSSGYYSQYGQPTVDRYGQSSGSHYDYARVLRVDPVIQSDYGYGNTGAHSNGSQRCYTRNEGYASNDPYYNNGYGNNGYGNDGYYARDGYYRSSNGYGNDGYYGNNGYRGGNETSRTVATVVGGVIGAVVGSKVGGGSGRYVASALGTMAGGMAGRAIYDQSVRQRQRPASVTVCDPEPVRNGYGYSRVNDNRVAGYDVTYEYGGRSYRTRTDYHPGDRIRVRVDVRPE</sequence>
<dbReference type="EMBL" id="JAMBEP010000002">
    <property type="protein sequence ID" value="MCL1635190.1"/>
    <property type="molecule type" value="Genomic_DNA"/>
</dbReference>
<feature type="chain" id="PRO_5045287115" evidence="3">
    <location>
        <begin position="23"/>
        <end position="251"/>
    </location>
</feature>
<evidence type="ECO:0000256" key="1">
    <source>
        <dbReference type="ARBA" id="ARBA00004370"/>
    </source>
</evidence>
<name>A0ABT0MJY7_9GAMM</name>
<feature type="signal peptide" evidence="3">
    <location>
        <begin position="1"/>
        <end position="22"/>
    </location>
</feature>
<dbReference type="Pfam" id="PF05433">
    <property type="entry name" value="Rick_17kDa_Anti"/>
    <property type="match status" value="1"/>
</dbReference>
<dbReference type="Proteomes" id="UP001431217">
    <property type="component" value="Unassembled WGS sequence"/>
</dbReference>
<reference evidence="5 6" key="1">
    <citation type="submission" date="2022-05" db="EMBL/GenBank/DDBJ databases">
        <title>Luteimonas sp. SX5, whole genome shotgun sequencing project.</title>
        <authorList>
            <person name="Zhao G."/>
            <person name="Shen L."/>
        </authorList>
    </citation>
    <scope>NUCLEOTIDE SEQUENCE [LARGE SCALE GENOMIC DNA]</scope>
    <source>
        <strain evidence="5 6">SX5</strain>
    </source>
</reference>
<evidence type="ECO:0000256" key="2">
    <source>
        <dbReference type="ARBA" id="ARBA00023136"/>
    </source>
</evidence>
<dbReference type="InterPro" id="IPR008816">
    <property type="entry name" value="Gly_zipper_2TM_dom"/>
</dbReference>
<keyword evidence="2" id="KW-0472">Membrane</keyword>
<evidence type="ECO:0000256" key="3">
    <source>
        <dbReference type="SAM" id="SignalP"/>
    </source>
</evidence>
<feature type="domain" description="Glycine zipper 2TM" evidence="4">
    <location>
        <begin position="141"/>
        <end position="180"/>
    </location>
</feature>
<keyword evidence="3" id="KW-0732">Signal</keyword>
<dbReference type="PANTHER" id="PTHR35603:SF2">
    <property type="entry name" value="OUTER MEMBRANE LIPOPROTEIN"/>
    <property type="match status" value="1"/>
</dbReference>
<evidence type="ECO:0000313" key="6">
    <source>
        <dbReference type="Proteomes" id="UP001431217"/>
    </source>
</evidence>
<dbReference type="InterPro" id="IPR051407">
    <property type="entry name" value="Bact_OM_lipoprot/Surf_antigen"/>
</dbReference>
<gene>
    <name evidence="5" type="ORF">M2650_11200</name>
</gene>
<dbReference type="PANTHER" id="PTHR35603">
    <property type="match status" value="1"/>
</dbReference>
<accession>A0ABT0MJY7</accession>
<protein>
    <submittedName>
        <fullName evidence="5">Glycine zipper 2TM domain-containing protein</fullName>
    </submittedName>
</protein>